<feature type="compositionally biased region" description="Basic residues" evidence="2">
    <location>
        <begin position="1204"/>
        <end position="1216"/>
    </location>
</feature>
<keyword evidence="1" id="KW-0175">Coiled coil</keyword>
<evidence type="ECO:0000313" key="4">
    <source>
        <dbReference type="Proteomes" id="UP001139887"/>
    </source>
</evidence>
<feature type="compositionally biased region" description="Polar residues" evidence="2">
    <location>
        <begin position="153"/>
        <end position="178"/>
    </location>
</feature>
<feature type="compositionally biased region" description="Basic and acidic residues" evidence="2">
    <location>
        <begin position="388"/>
        <end position="397"/>
    </location>
</feature>
<evidence type="ECO:0000256" key="1">
    <source>
        <dbReference type="SAM" id="Coils"/>
    </source>
</evidence>
<feature type="compositionally biased region" description="Polar residues" evidence="2">
    <location>
        <begin position="782"/>
        <end position="793"/>
    </location>
</feature>
<feature type="region of interest" description="Disordered" evidence="2">
    <location>
        <begin position="306"/>
        <end position="333"/>
    </location>
</feature>
<feature type="region of interest" description="Disordered" evidence="2">
    <location>
        <begin position="761"/>
        <end position="867"/>
    </location>
</feature>
<feature type="compositionally biased region" description="Low complexity" evidence="2">
    <location>
        <begin position="1120"/>
        <end position="1144"/>
    </location>
</feature>
<feature type="region of interest" description="Disordered" evidence="2">
    <location>
        <begin position="1107"/>
        <end position="1171"/>
    </location>
</feature>
<feature type="compositionally biased region" description="Polar residues" evidence="2">
    <location>
        <begin position="801"/>
        <end position="822"/>
    </location>
</feature>
<feature type="compositionally biased region" description="Low complexity" evidence="2">
    <location>
        <begin position="903"/>
        <end position="912"/>
    </location>
</feature>
<feature type="region of interest" description="Disordered" evidence="2">
    <location>
        <begin position="890"/>
        <end position="949"/>
    </location>
</feature>
<keyword evidence="4" id="KW-1185">Reference proteome</keyword>
<feature type="compositionally biased region" description="Basic and acidic residues" evidence="2">
    <location>
        <begin position="761"/>
        <end position="780"/>
    </location>
</feature>
<comment type="caution">
    <text evidence="3">The sequence shown here is derived from an EMBL/GenBank/DDBJ whole genome shotgun (WGS) entry which is preliminary data.</text>
</comment>
<feature type="compositionally biased region" description="Polar residues" evidence="2">
    <location>
        <begin position="38"/>
        <end position="58"/>
    </location>
</feature>
<evidence type="ECO:0000313" key="3">
    <source>
        <dbReference type="EMBL" id="KAJ2851972.1"/>
    </source>
</evidence>
<feature type="region of interest" description="Disordered" evidence="2">
    <location>
        <begin position="993"/>
        <end position="1037"/>
    </location>
</feature>
<feature type="compositionally biased region" description="Low complexity" evidence="2">
    <location>
        <begin position="524"/>
        <end position="538"/>
    </location>
</feature>
<dbReference type="Proteomes" id="UP001139887">
    <property type="component" value="Unassembled WGS sequence"/>
</dbReference>
<gene>
    <name evidence="3" type="ORF">IWW36_000745</name>
</gene>
<evidence type="ECO:0000256" key="2">
    <source>
        <dbReference type="SAM" id="MobiDB-lite"/>
    </source>
</evidence>
<name>A0A9W8IFD8_9FUNG</name>
<feature type="compositionally biased region" description="Polar residues" evidence="2">
    <location>
        <begin position="1"/>
        <end position="16"/>
    </location>
</feature>
<feature type="coiled-coil region" evidence="1">
    <location>
        <begin position="582"/>
        <end position="670"/>
    </location>
</feature>
<dbReference type="EMBL" id="JANBUW010000007">
    <property type="protein sequence ID" value="KAJ2851972.1"/>
    <property type="molecule type" value="Genomic_DNA"/>
</dbReference>
<feature type="region of interest" description="Disordered" evidence="2">
    <location>
        <begin position="1191"/>
        <end position="1226"/>
    </location>
</feature>
<dbReference type="AlphaFoldDB" id="A0A9W8IFD8"/>
<feature type="compositionally biased region" description="Polar residues" evidence="2">
    <location>
        <begin position="851"/>
        <end position="866"/>
    </location>
</feature>
<feature type="compositionally biased region" description="Basic and acidic residues" evidence="2">
    <location>
        <begin position="500"/>
        <end position="511"/>
    </location>
</feature>
<dbReference type="OrthoDB" id="5598674at2759"/>
<feature type="compositionally biased region" description="Low complexity" evidence="2">
    <location>
        <begin position="937"/>
        <end position="949"/>
    </location>
</feature>
<sequence>MYNSQQASYKAIPSSTRSRRVSSNHSTRPALQQADYGHTSSPGITLQSWARSHVQQPADQRRAQAETRPSTAMYQAQYHFTTQQQNSRPQSSGRDSEQMRFAVADYFDPYQNPSRGQTLNVDAAPVNKAPLQKPRNAGPQTPPSPVMRAVRHSQPTTPNGSSALGPSGSHESLSSKQQQQRHFKAPTQFPPPAELSLVDSGFARTKPRAYTSSDSPPSSPSALFAPRKQMQTSPTRPRVSSMYVDSTSTQPSAHLLRAEVGHTSSAQQRVSSAATPQVRGVATSELANAAIREFVDIKSQQVKKTAAHTQPWPVQADSKKQGPATPTSSYEAPKIASAAPLGISAERSHIIEFIERQRARTMAATLPQPAPNASQAGRTSSNAPPDSKGSDTSERSFKRSTARLAEVNPALLKKSNDNLPSSKAASWYPAPTRTSSAAYDSSPGFDPAPRISASATHAMHHPPLPSTRIVPRTRAQTVAEEAVQQQQQQPFVLTHARIPNKPESRLARRSNDALPKPYSRHSRPSSSSGVAPSTSTASMQTNTLATRSCGVQTPKNTIHSDEAVLDLMRQMDVLRQGHANQISEYQEQVIDLELMNQDLTSEIEQLTAHADAKEAAHKQFADDMRGKLEQANMRVNREIDEMKSMHAAKCDELTAQISTLLNRCEAYKHKLEALGVDERELLSLAVEHAKEPQSDMEITDQAFIESQYVETRDSSIEADYFKQLMDIERSMENTTIALGFELKRTQAKYLQQAADFIREQMTRIQTDRPDSRLTLRRSDSRATVSIRSPTLDTPSPDPASANLSGSQSPVQSLAASLTQLSKSHPLPPLPPSISNIGRSQQQQPAAKHSTGPVNYQQQGSDTQSPAVTRHMSVSDALGILRHPAALPAFSESAVSQLPPSPPAATSTQSSSAHGFDSQDRASGLSQAMEATPDKFPSSAASSHSSLPSEAVSDSMTDLFVLSSGSSRRAHRSPLAGIAGGFFSSSQESMSTAVALSETTTSSTSLPVDSHPLHSSQPNVTPTRASKPPISGSLTDYRSSKGSSIGYFSGHRRYLHDSAESLPSSHANSKSASMHWPPRSERKSRPQSVVDSQDMTAEQLLESLKLPSTGALGITTPTRNSGSYSSSPSSSLGRRSPLPRSGSALDFNRTLPAPRFSSEKPPFEQTSNHFASQKLSSSVRSYVFDPNAEINIDLGLGPTGNNSSRRFKRTGPRRRSRSVGAWGMPLN</sequence>
<protein>
    <submittedName>
        <fullName evidence="3">Uncharacterized protein</fullName>
    </submittedName>
</protein>
<feature type="compositionally biased region" description="Polar residues" evidence="2">
    <location>
        <begin position="1060"/>
        <end position="1071"/>
    </location>
</feature>
<feature type="region of interest" description="Disordered" evidence="2">
    <location>
        <begin position="1"/>
        <end position="71"/>
    </location>
</feature>
<feature type="compositionally biased region" description="Polar residues" evidence="2">
    <location>
        <begin position="1012"/>
        <end position="1023"/>
    </location>
</feature>
<feature type="region of interest" description="Disordered" evidence="2">
    <location>
        <begin position="477"/>
        <end position="538"/>
    </location>
</feature>
<feature type="compositionally biased region" description="Polar residues" evidence="2">
    <location>
        <begin position="832"/>
        <end position="844"/>
    </location>
</feature>
<feature type="region of interest" description="Disordered" evidence="2">
    <location>
        <begin position="1059"/>
        <end position="1093"/>
    </location>
</feature>
<proteinExistence type="predicted"/>
<organism evidence="3 4">
    <name type="scientific">Coemansia brasiliensis</name>
    <dbReference type="NCBI Taxonomy" id="2650707"/>
    <lineage>
        <taxon>Eukaryota</taxon>
        <taxon>Fungi</taxon>
        <taxon>Fungi incertae sedis</taxon>
        <taxon>Zoopagomycota</taxon>
        <taxon>Kickxellomycotina</taxon>
        <taxon>Kickxellomycetes</taxon>
        <taxon>Kickxellales</taxon>
        <taxon>Kickxellaceae</taxon>
        <taxon>Coemansia</taxon>
    </lineage>
</organism>
<feature type="region of interest" description="Disordered" evidence="2">
    <location>
        <begin position="366"/>
        <end position="451"/>
    </location>
</feature>
<feature type="compositionally biased region" description="Low complexity" evidence="2">
    <location>
        <begin position="477"/>
        <end position="489"/>
    </location>
</feature>
<feature type="region of interest" description="Disordered" evidence="2">
    <location>
        <begin position="129"/>
        <end position="243"/>
    </location>
</feature>
<reference evidence="3" key="1">
    <citation type="submission" date="2022-07" db="EMBL/GenBank/DDBJ databases">
        <title>Phylogenomic reconstructions and comparative analyses of Kickxellomycotina fungi.</title>
        <authorList>
            <person name="Reynolds N.K."/>
            <person name="Stajich J.E."/>
            <person name="Barry K."/>
            <person name="Grigoriev I.V."/>
            <person name="Crous P."/>
            <person name="Smith M.E."/>
        </authorList>
    </citation>
    <scope>NUCLEOTIDE SEQUENCE</scope>
    <source>
        <strain evidence="3">NRRL 1566</strain>
    </source>
</reference>
<feature type="compositionally biased region" description="Low complexity" evidence="2">
    <location>
        <begin position="993"/>
        <end position="1005"/>
    </location>
</feature>
<feature type="compositionally biased region" description="Polar residues" evidence="2">
    <location>
        <begin position="371"/>
        <end position="384"/>
    </location>
</feature>
<accession>A0A9W8IFD8</accession>